<accession>A0A2H0YQ90</accession>
<comment type="similarity">
    <text evidence="1 7">Belongs to the RecO family.</text>
</comment>
<dbReference type="InterPro" id="IPR037278">
    <property type="entry name" value="ARFGAP/RecO"/>
</dbReference>
<reference evidence="10" key="1">
    <citation type="submission" date="2017-09" db="EMBL/GenBank/DDBJ databases">
        <title>Depth-based differentiation of microbial function through sediment-hosted aquifers and enrichment of novel symbionts in the deep terrestrial subsurface.</title>
        <authorList>
            <person name="Probst A.J."/>
            <person name="Ladd B."/>
            <person name="Jarett J.K."/>
            <person name="Geller-Mcgrath D.E."/>
            <person name="Sieber C.M.K."/>
            <person name="Emerson J.B."/>
            <person name="Anantharaman K."/>
            <person name="Thomas B.C."/>
            <person name="Malmstrom R."/>
            <person name="Stieglmeier M."/>
            <person name="Klingl A."/>
            <person name="Woyke T."/>
            <person name="Ryan C.M."/>
            <person name="Banfield J.F."/>
        </authorList>
    </citation>
    <scope>NUCLEOTIDE SEQUENCE [LARGE SCALE GENOMIC DNA]</scope>
</reference>
<dbReference type="SUPFAM" id="SSF50249">
    <property type="entry name" value="Nucleic acid-binding proteins"/>
    <property type="match status" value="1"/>
</dbReference>
<comment type="caution">
    <text evidence="9">The sequence shown here is derived from an EMBL/GenBank/DDBJ whole genome shotgun (WGS) entry which is preliminary data.</text>
</comment>
<dbReference type="EMBL" id="PEXW01000053">
    <property type="protein sequence ID" value="PIS40630.1"/>
    <property type="molecule type" value="Genomic_DNA"/>
</dbReference>
<evidence type="ECO:0000256" key="3">
    <source>
        <dbReference type="ARBA" id="ARBA00022763"/>
    </source>
</evidence>
<dbReference type="InterPro" id="IPR003717">
    <property type="entry name" value="RecO"/>
</dbReference>
<name>A0A2H0YQ90_9BACT</name>
<feature type="domain" description="DNA replication/recombination mediator RecO N-terminal" evidence="8">
    <location>
        <begin position="1"/>
        <end position="74"/>
    </location>
</feature>
<comment type="function">
    <text evidence="7">Involved in DNA repair and RecF pathway recombination.</text>
</comment>
<dbReference type="GO" id="GO:0006310">
    <property type="term" value="P:DNA recombination"/>
    <property type="evidence" value="ECO:0007669"/>
    <property type="project" value="UniProtKB-UniRule"/>
</dbReference>
<gene>
    <name evidence="7 9" type="primary">recO</name>
    <name evidence="9" type="ORF">COT26_02330</name>
</gene>
<dbReference type="PANTHER" id="PTHR33991:SF1">
    <property type="entry name" value="DNA REPAIR PROTEIN RECO"/>
    <property type="match status" value="1"/>
</dbReference>
<evidence type="ECO:0000256" key="4">
    <source>
        <dbReference type="ARBA" id="ARBA00023172"/>
    </source>
</evidence>
<dbReference type="HAMAP" id="MF_00201">
    <property type="entry name" value="RecO"/>
    <property type="match status" value="1"/>
</dbReference>
<dbReference type="AlphaFoldDB" id="A0A2H0YQ90"/>
<dbReference type="SUPFAM" id="SSF57863">
    <property type="entry name" value="ArfGap/RecO-like zinc finger"/>
    <property type="match status" value="1"/>
</dbReference>
<dbReference type="PANTHER" id="PTHR33991">
    <property type="entry name" value="DNA REPAIR PROTEIN RECO"/>
    <property type="match status" value="1"/>
</dbReference>
<keyword evidence="5 7" id="KW-0234">DNA repair</keyword>
<dbReference type="Gene3D" id="1.20.1440.120">
    <property type="entry name" value="Recombination protein O, C-terminal domain"/>
    <property type="match status" value="1"/>
</dbReference>
<evidence type="ECO:0000256" key="7">
    <source>
        <dbReference type="HAMAP-Rule" id="MF_00201"/>
    </source>
</evidence>
<keyword evidence="4 7" id="KW-0233">DNA recombination</keyword>
<evidence type="ECO:0000259" key="8">
    <source>
        <dbReference type="Pfam" id="PF11967"/>
    </source>
</evidence>
<dbReference type="Gene3D" id="2.40.50.140">
    <property type="entry name" value="Nucleic acid-binding proteins"/>
    <property type="match status" value="1"/>
</dbReference>
<dbReference type="InterPro" id="IPR042242">
    <property type="entry name" value="RecO_C"/>
</dbReference>
<dbReference type="GO" id="GO:0043590">
    <property type="term" value="C:bacterial nucleoid"/>
    <property type="evidence" value="ECO:0007669"/>
    <property type="project" value="TreeGrafter"/>
</dbReference>
<evidence type="ECO:0000256" key="6">
    <source>
        <dbReference type="ARBA" id="ARBA00033409"/>
    </source>
</evidence>
<evidence type="ECO:0000313" key="9">
    <source>
        <dbReference type="EMBL" id="PIS40630.1"/>
    </source>
</evidence>
<dbReference type="Pfam" id="PF02565">
    <property type="entry name" value="RecO_C"/>
    <property type="match status" value="1"/>
</dbReference>
<dbReference type="InterPro" id="IPR012340">
    <property type="entry name" value="NA-bd_OB-fold"/>
</dbReference>
<evidence type="ECO:0000313" key="10">
    <source>
        <dbReference type="Proteomes" id="UP000236845"/>
    </source>
</evidence>
<sequence length="253" mass="28972">MSLHEVTGVILNRRDVREDSRLYTVFSHERGKLEVFGRGIKKPKAKLGGHLEPGATVKLTLARGKSGETITAAERLYYPNLVMQSLEKLATLGFILNLIDCATKLEARDITLTSFLQEAIGRLEKLNDQKNQQARFRMWFAWRVFHLIGLGPELDTCVHCRKALTEKGIKFSPLMGGWLGMECWNMDDKALVVQAETRNFILVLNRNTWEEVELFKIENGAEKAAALITLSEMHHIMERRIPAERFVDFVRNF</sequence>
<evidence type="ECO:0000256" key="5">
    <source>
        <dbReference type="ARBA" id="ARBA00023204"/>
    </source>
</evidence>
<organism evidence="9 10">
    <name type="scientific">Candidatus Kerfeldbacteria bacterium CG08_land_8_20_14_0_20_43_14</name>
    <dbReference type="NCBI Taxonomy" id="2014246"/>
    <lineage>
        <taxon>Bacteria</taxon>
        <taxon>Candidatus Kerfeldiibacteriota</taxon>
    </lineage>
</organism>
<protein>
    <recommendedName>
        <fullName evidence="2 7">DNA repair protein RecO</fullName>
    </recommendedName>
    <alternativeName>
        <fullName evidence="6 7">Recombination protein O</fullName>
    </alternativeName>
</protein>
<evidence type="ECO:0000256" key="2">
    <source>
        <dbReference type="ARBA" id="ARBA00021310"/>
    </source>
</evidence>
<keyword evidence="3 7" id="KW-0227">DNA damage</keyword>
<proteinExistence type="inferred from homology"/>
<dbReference type="NCBIfam" id="TIGR00613">
    <property type="entry name" value="reco"/>
    <property type="match status" value="1"/>
</dbReference>
<dbReference type="GO" id="GO:0006302">
    <property type="term" value="P:double-strand break repair"/>
    <property type="evidence" value="ECO:0007669"/>
    <property type="project" value="TreeGrafter"/>
</dbReference>
<dbReference type="InterPro" id="IPR022572">
    <property type="entry name" value="DNA_rep/recomb_RecO_N"/>
</dbReference>
<evidence type="ECO:0000256" key="1">
    <source>
        <dbReference type="ARBA" id="ARBA00007452"/>
    </source>
</evidence>
<dbReference type="Pfam" id="PF11967">
    <property type="entry name" value="RecO_N"/>
    <property type="match status" value="1"/>
</dbReference>
<dbReference type="Proteomes" id="UP000236845">
    <property type="component" value="Unassembled WGS sequence"/>
</dbReference>